<keyword evidence="1" id="KW-0547">Nucleotide-binding</keyword>
<evidence type="ECO:0000256" key="2">
    <source>
        <dbReference type="ARBA" id="ARBA00022840"/>
    </source>
</evidence>
<protein>
    <submittedName>
        <fullName evidence="3">Heat shock protein 70</fullName>
        <ecNumber evidence="3">3.6.4.10</ecNumber>
    </submittedName>
</protein>
<accession>A0A0U1V1W7</accession>
<keyword evidence="3" id="KW-0150">Chloroplast</keyword>
<reference evidence="3" key="1">
    <citation type="journal article" date="2016" name="Plant Mol. Biol.">
        <title>Diversity of transcripts and transcript processing forms in plastids of the dinoflagellate alga Karenia mikimotoi.</title>
        <authorList>
            <person name="Dorrell R.G."/>
            <person name="Hinksman G.A."/>
            <person name="Howe C.J."/>
        </authorList>
    </citation>
    <scope>NUCLEOTIDE SEQUENCE</scope>
    <source>
        <strain evidence="3">RCC1513</strain>
    </source>
</reference>
<dbReference type="InterPro" id="IPR013126">
    <property type="entry name" value="Hsp_70_fam"/>
</dbReference>
<dbReference type="Gene3D" id="2.60.34.10">
    <property type="entry name" value="Substrate Binding Domain Of DNAk, Chain A, domain 1"/>
    <property type="match status" value="1"/>
</dbReference>
<sequence>LDRSKAVPETALFFDLGGGTFDVSLMDLDIANGLVEVRSTSGDCFLGGDDFSALLAADITKATIETVGAETAALPKTMQRINDKAEIAKLALSTSEEITINMPYITQSHPKCEATLTKARFEEQLTPLMERITTITREVLESTSDEGEDASKPTSVVLVGGSTRIPAVRRFAAEILDKEPCSPGNPDELVARGAAIQAGLKNGELDTSVVLTDITPLTLGVEQANGLVAPVISRGSGLPAVGEEAFSLVGRFDENNPGRNAPVRVIQGERPNAADPGNRLVGVLDLPLSDRAQPGSPTVKVKFSLDASAVLTVTATDLTVMREFTTVFSDTANLTQAELDNLVTMAQENAPEDRAKAAIQSAVASANYLYTEIEDKYLDKKEKSDIDPLIFSQITTCISTIDGALNQEITKIASGQQQAWRDKCSQTTALLNDAERELKKRQNPA</sequence>
<feature type="non-terminal residue" evidence="3">
    <location>
        <position position="1"/>
    </location>
</feature>
<geneLocation type="chloroplast" evidence="3"/>
<dbReference type="PRINTS" id="PR00301">
    <property type="entry name" value="HEATSHOCK70"/>
</dbReference>
<dbReference type="PROSITE" id="PS00329">
    <property type="entry name" value="HSP70_2"/>
    <property type="match status" value="1"/>
</dbReference>
<dbReference type="GO" id="GO:0140662">
    <property type="term" value="F:ATP-dependent protein folding chaperone"/>
    <property type="evidence" value="ECO:0007669"/>
    <property type="project" value="InterPro"/>
</dbReference>
<keyword evidence="2" id="KW-0067">ATP-binding</keyword>
<dbReference type="FunFam" id="3.90.640.10:FF:000003">
    <property type="entry name" value="Molecular chaperone DnaK"/>
    <property type="match status" value="1"/>
</dbReference>
<keyword evidence="3" id="KW-0934">Plastid</keyword>
<dbReference type="EMBL" id="KM065672">
    <property type="protein sequence ID" value="AIG99585.1"/>
    <property type="molecule type" value="Transcribed_RNA"/>
</dbReference>
<proteinExistence type="predicted"/>
<dbReference type="EC" id="3.6.4.10" evidence="3"/>
<dbReference type="InterPro" id="IPR043129">
    <property type="entry name" value="ATPase_NBD"/>
</dbReference>
<organism evidence="3">
    <name type="scientific">Karenia mikimotoi</name>
    <name type="common">Red tide dinoflagellate</name>
    <name type="synonym">Gymnodinium mikimotoi</name>
    <dbReference type="NCBI Taxonomy" id="225107"/>
    <lineage>
        <taxon>Eukaryota</taxon>
        <taxon>Sar</taxon>
        <taxon>Alveolata</taxon>
        <taxon>Dinophyceae</taxon>
        <taxon>Gymnodiniales</taxon>
        <taxon>Kareniaceae</taxon>
        <taxon>Karenia</taxon>
    </lineage>
</organism>
<dbReference type="AlphaFoldDB" id="A0A0U1V1W7"/>
<evidence type="ECO:0000313" key="3">
    <source>
        <dbReference type="EMBL" id="AIG99585.1"/>
    </source>
</evidence>
<keyword evidence="3" id="KW-0346">Stress response</keyword>
<gene>
    <name evidence="3" type="primary">dnaK</name>
</gene>
<dbReference type="InterPro" id="IPR029047">
    <property type="entry name" value="HSP70_peptide-bd_sf"/>
</dbReference>
<dbReference type="GO" id="GO:0016787">
    <property type="term" value="F:hydrolase activity"/>
    <property type="evidence" value="ECO:0007669"/>
    <property type="project" value="UniProtKB-KW"/>
</dbReference>
<dbReference type="InterPro" id="IPR018181">
    <property type="entry name" value="Heat_shock_70_CS"/>
</dbReference>
<dbReference type="SUPFAM" id="SSF100920">
    <property type="entry name" value="Heat shock protein 70kD (HSP70), peptide-binding domain"/>
    <property type="match status" value="1"/>
</dbReference>
<dbReference type="GO" id="GO:0005524">
    <property type="term" value="F:ATP binding"/>
    <property type="evidence" value="ECO:0007669"/>
    <property type="project" value="UniProtKB-KW"/>
</dbReference>
<dbReference type="PROSITE" id="PS01036">
    <property type="entry name" value="HSP70_3"/>
    <property type="match status" value="1"/>
</dbReference>
<dbReference type="PANTHER" id="PTHR19375">
    <property type="entry name" value="HEAT SHOCK PROTEIN 70KDA"/>
    <property type="match status" value="1"/>
</dbReference>
<dbReference type="Pfam" id="PF00012">
    <property type="entry name" value="HSP70"/>
    <property type="match status" value="1"/>
</dbReference>
<dbReference type="Gene3D" id="3.90.640.10">
    <property type="entry name" value="Actin, Chain A, domain 4"/>
    <property type="match status" value="1"/>
</dbReference>
<evidence type="ECO:0000256" key="1">
    <source>
        <dbReference type="ARBA" id="ARBA00022741"/>
    </source>
</evidence>
<name>A0A0U1V1W7_KARMI</name>
<keyword evidence="3" id="KW-0378">Hydrolase</keyword>
<dbReference type="Gene3D" id="3.30.420.40">
    <property type="match status" value="2"/>
</dbReference>
<dbReference type="SUPFAM" id="SSF53067">
    <property type="entry name" value="Actin-like ATPase domain"/>
    <property type="match status" value="1"/>
</dbReference>